<keyword evidence="1" id="KW-0812">Transmembrane</keyword>
<name>A0ABU4F407_WILMA</name>
<keyword evidence="1" id="KW-1133">Transmembrane helix</keyword>
<dbReference type="Proteomes" id="UP001185792">
    <property type="component" value="Unassembled WGS sequence"/>
</dbReference>
<keyword evidence="1" id="KW-0472">Membrane</keyword>
<evidence type="ECO:0000313" key="3">
    <source>
        <dbReference type="Proteomes" id="UP001185792"/>
    </source>
</evidence>
<proteinExistence type="predicted"/>
<dbReference type="Gene3D" id="1.10.287.910">
    <property type="entry name" value="bacterial mercury transporter, merf"/>
    <property type="match status" value="1"/>
</dbReference>
<keyword evidence="3" id="KW-1185">Reference proteome</keyword>
<comment type="caution">
    <text evidence="2">The sequence shown here is derived from an EMBL/GenBank/DDBJ whole genome shotgun (WGS) entry which is preliminary data.</text>
</comment>
<reference evidence="2 3" key="1">
    <citation type="submission" date="2023-10" db="EMBL/GenBank/DDBJ databases">
        <title>Development of a sustainable strategy for remediation of hydrocarbon-contaminated territories based on the waste exchange concept.</title>
        <authorList>
            <person name="Krivoruchko A."/>
        </authorList>
    </citation>
    <scope>NUCLEOTIDE SEQUENCE [LARGE SCALE GENOMIC DNA]</scope>
    <source>
        <strain evidence="2 3">IEGM 1236</strain>
    </source>
</reference>
<dbReference type="EMBL" id="JAWLUM010000006">
    <property type="protein sequence ID" value="MDV7136931.1"/>
    <property type="molecule type" value="Genomic_DNA"/>
</dbReference>
<gene>
    <name evidence="2" type="ORF">R4198_24840</name>
</gene>
<dbReference type="PROSITE" id="PS51257">
    <property type="entry name" value="PROKAR_LIPOPROTEIN"/>
    <property type="match status" value="1"/>
</dbReference>
<protein>
    <recommendedName>
        <fullName evidence="4">Mercuric ion transport protein</fullName>
    </recommendedName>
</protein>
<evidence type="ECO:0000256" key="1">
    <source>
        <dbReference type="SAM" id="Phobius"/>
    </source>
</evidence>
<feature type="transmembrane region" description="Helical" evidence="1">
    <location>
        <begin position="12"/>
        <end position="40"/>
    </location>
</feature>
<organism evidence="2 3">
    <name type="scientific">Williamsia marianensis</name>
    <dbReference type="NCBI Taxonomy" id="85044"/>
    <lineage>
        <taxon>Bacteria</taxon>
        <taxon>Bacillati</taxon>
        <taxon>Actinomycetota</taxon>
        <taxon>Actinomycetes</taxon>
        <taxon>Mycobacteriales</taxon>
        <taxon>Nocardiaceae</taxon>
        <taxon>Williamsia</taxon>
    </lineage>
</organism>
<sequence length="97" mass="9950">MSTPRRSWRGPGAALAALVGGCAVCCAGPLLAVLGGIGAAGLLGSLWVPALMVVVALAVVGIAIAVRKRRRASCRIPDAEAVDLDMPTLRQDLQHRP</sequence>
<evidence type="ECO:0008006" key="4">
    <source>
        <dbReference type="Google" id="ProtNLM"/>
    </source>
</evidence>
<evidence type="ECO:0000313" key="2">
    <source>
        <dbReference type="EMBL" id="MDV7136931.1"/>
    </source>
</evidence>
<feature type="transmembrane region" description="Helical" evidence="1">
    <location>
        <begin position="46"/>
        <end position="66"/>
    </location>
</feature>
<accession>A0ABU4F407</accession>
<dbReference type="RefSeq" id="WP_317714856.1">
    <property type="nucleotide sequence ID" value="NZ_JAWLUM010000006.1"/>
</dbReference>